<dbReference type="GO" id="GO:0048564">
    <property type="term" value="P:photosystem I assembly"/>
    <property type="evidence" value="ECO:0007669"/>
    <property type="project" value="InterPro"/>
</dbReference>
<feature type="compositionally biased region" description="Pro residues" evidence="1">
    <location>
        <begin position="88"/>
        <end position="106"/>
    </location>
</feature>
<accession>A0A8J5KJ37</accession>
<reference evidence="2 3" key="1">
    <citation type="submission" date="2020-08" db="EMBL/GenBank/DDBJ databases">
        <title>Plant Genome Project.</title>
        <authorList>
            <person name="Zhang R.-G."/>
        </authorList>
    </citation>
    <scope>NUCLEOTIDE SEQUENCE [LARGE SCALE GENOMIC DNA]</scope>
    <source>
        <tissue evidence="2">Rhizome</tissue>
    </source>
</reference>
<feature type="region of interest" description="Disordered" evidence="1">
    <location>
        <begin position="82"/>
        <end position="123"/>
    </location>
</feature>
<organism evidence="2 3">
    <name type="scientific">Zingiber officinale</name>
    <name type="common">Ginger</name>
    <name type="synonym">Amomum zingiber</name>
    <dbReference type="NCBI Taxonomy" id="94328"/>
    <lineage>
        <taxon>Eukaryota</taxon>
        <taxon>Viridiplantae</taxon>
        <taxon>Streptophyta</taxon>
        <taxon>Embryophyta</taxon>
        <taxon>Tracheophyta</taxon>
        <taxon>Spermatophyta</taxon>
        <taxon>Magnoliopsida</taxon>
        <taxon>Liliopsida</taxon>
        <taxon>Zingiberales</taxon>
        <taxon>Zingiberaceae</taxon>
        <taxon>Zingiber</taxon>
    </lineage>
</organism>
<name>A0A8J5KJ37_ZINOF</name>
<evidence type="ECO:0000313" key="3">
    <source>
        <dbReference type="Proteomes" id="UP000734854"/>
    </source>
</evidence>
<dbReference type="GO" id="GO:0080183">
    <property type="term" value="P:response to photooxidative stress"/>
    <property type="evidence" value="ECO:0007669"/>
    <property type="project" value="InterPro"/>
</dbReference>
<feature type="region of interest" description="Disordered" evidence="1">
    <location>
        <begin position="195"/>
        <end position="222"/>
    </location>
</feature>
<sequence>MAPTKWHILPLLSRPRCLAFCDYPQRHDQNRQQPRYGCASGEGITGLDPVEQGIVRRRRCGRQMFNYCGCLYVPAAGDVSAPEKGVTKPPPLPLVNVDHPPPPPPEEANLDEKEASMEGSVTTTASRAASLERFECESWSSSAILDGDEEGAAQSYFDLPLELIKSSGQIATHLPVTAAFVFERDRKAALRKLSAESESDRHVKFPTSPGSCPPSPSSASISPTMQKAIEEFHAFLEARSA</sequence>
<dbReference type="GO" id="GO:0009535">
    <property type="term" value="C:chloroplast thylakoid membrane"/>
    <property type="evidence" value="ECO:0007669"/>
    <property type="project" value="InterPro"/>
</dbReference>
<dbReference type="Proteomes" id="UP000734854">
    <property type="component" value="Unassembled WGS sequence"/>
</dbReference>
<gene>
    <name evidence="2" type="ORF">ZIOFF_062288</name>
</gene>
<dbReference type="OrthoDB" id="1880037at2759"/>
<dbReference type="PANTHER" id="PTHR33672:SF24">
    <property type="entry name" value="OS01G0798600 PROTEIN"/>
    <property type="match status" value="1"/>
</dbReference>
<dbReference type="PANTHER" id="PTHR33672">
    <property type="entry name" value="YCF3-INTERACTING PROTEIN 1, CHLOROPLASTIC"/>
    <property type="match status" value="1"/>
</dbReference>
<keyword evidence="3" id="KW-1185">Reference proteome</keyword>
<dbReference type="InterPro" id="IPR040340">
    <property type="entry name" value="CEST/Y3IP1"/>
</dbReference>
<comment type="caution">
    <text evidence="2">The sequence shown here is derived from an EMBL/GenBank/DDBJ whole genome shotgun (WGS) entry which is preliminary data.</text>
</comment>
<dbReference type="AlphaFoldDB" id="A0A8J5KJ37"/>
<protein>
    <submittedName>
        <fullName evidence="2">Uncharacterized protein</fullName>
    </submittedName>
</protein>
<evidence type="ECO:0000256" key="1">
    <source>
        <dbReference type="SAM" id="MobiDB-lite"/>
    </source>
</evidence>
<evidence type="ECO:0000313" key="2">
    <source>
        <dbReference type="EMBL" id="KAG6478843.1"/>
    </source>
</evidence>
<dbReference type="EMBL" id="JACMSC010000017">
    <property type="protein sequence ID" value="KAG6478843.1"/>
    <property type="molecule type" value="Genomic_DNA"/>
</dbReference>
<proteinExistence type="predicted"/>